<feature type="domain" description="Myotubularin phosphatase" evidence="3">
    <location>
        <begin position="242"/>
        <end position="618"/>
    </location>
</feature>
<name>A0A5K1TX22_ENTHI</name>
<dbReference type="InterPro" id="IPR029021">
    <property type="entry name" value="Prot-tyrosine_phosphatase-like"/>
</dbReference>
<dbReference type="AlphaFoldDB" id="A0A5K1TX22"/>
<evidence type="ECO:0000259" key="3">
    <source>
        <dbReference type="PROSITE" id="PS51339"/>
    </source>
</evidence>
<evidence type="ECO:0000313" key="5">
    <source>
        <dbReference type="Proteomes" id="UP000078387"/>
    </source>
</evidence>
<dbReference type="GO" id="GO:0046856">
    <property type="term" value="P:phosphatidylinositol dephosphorylation"/>
    <property type="evidence" value="ECO:0007669"/>
    <property type="project" value="TreeGrafter"/>
</dbReference>
<sequence>MFVFVPKDALAQQFTAARLDMIRPKLTWASIDVFRKRSVTIYSYDDKPLEIRNLYEIPENTKYYINTEYESLINKTKQHYRYDLNRSGKELTVSSEFYDNNHVFEIQTIPNEYHVFHSQAKISNTTTEGMVYLTSERFMFIPQFLQMPHFMNNQGIKMDYMYLIKTQLIESMTLNGTSIVLSMNPFYHPDLPSTIELTFTSQPLVLSFMSSLRSIRFEDGGESPLHKLSVNGENIRNSHERVDGIYNPIVELSRQGMEEMYMISDVNAHFKVCPTYPSVLVVPIEMNERMMVNIACFRSKGRIPLVTYYNKKTGAALFRSSQPLVATTFAFGVFKKSESIDDQNYITHIRCDGRDDKSVLIVLDCRAMANAVANRLSGGGTESSGSYKNCIIDHLNLPNIHVVFSAYQKMINGIINRSKKEVSQFYTSVGEWIDILQIINESICKTCDLLKNGNRVLVHCSDGWDRTPQISSLSRICLDPYHRTIEGFLGLIEYEWIMLGHKFQSRLRNQTKENSPIFIQFLEIVVMLIKKYPNAFEFTPLLIKDLAVESVCPTTGTFLYNCEKERRKYDVCTTRMSFFQHIIQNKTVYINPNATLKKYNEIETKFEVFEYRIWNEYYLREFDQICISPQK</sequence>
<organism evidence="4 5">
    <name type="scientific">Entamoeba histolytica</name>
    <dbReference type="NCBI Taxonomy" id="5759"/>
    <lineage>
        <taxon>Eukaryota</taxon>
        <taxon>Amoebozoa</taxon>
        <taxon>Evosea</taxon>
        <taxon>Archamoebae</taxon>
        <taxon>Mastigamoebida</taxon>
        <taxon>Entamoebidae</taxon>
        <taxon>Entamoeba</taxon>
    </lineage>
</organism>
<evidence type="ECO:0000313" key="4">
    <source>
        <dbReference type="EMBL" id="GAT93609.1"/>
    </source>
</evidence>
<feature type="binding site" evidence="2">
    <location>
        <begin position="460"/>
        <end position="466"/>
    </location>
    <ligand>
        <name>substrate</name>
    </ligand>
</feature>
<dbReference type="VEuPathDB" id="AmoebaDB:KM1_206700"/>
<accession>A0A5K1TX22</accession>
<dbReference type="Proteomes" id="UP000078387">
    <property type="component" value="Unassembled WGS sequence"/>
</dbReference>
<dbReference type="GO" id="GO:0016020">
    <property type="term" value="C:membrane"/>
    <property type="evidence" value="ECO:0007669"/>
    <property type="project" value="TreeGrafter"/>
</dbReference>
<dbReference type="OMA" id="TKYYITT"/>
<dbReference type="VEuPathDB" id="AmoebaDB:EHI5A_085920"/>
<proteinExistence type="predicted"/>
<dbReference type="VEuPathDB" id="AmoebaDB:EHI8A_135390"/>
<evidence type="ECO:0000256" key="2">
    <source>
        <dbReference type="PIRSR" id="PIRSR630564-2"/>
    </source>
</evidence>
<dbReference type="Pfam" id="PF06602">
    <property type="entry name" value="Myotub-related"/>
    <property type="match status" value="1"/>
</dbReference>
<feature type="active site" description="Phosphocysteine intermediate" evidence="1">
    <location>
        <position position="460"/>
    </location>
</feature>
<dbReference type="PANTHER" id="PTHR10807">
    <property type="entry name" value="MYOTUBULARIN-RELATED"/>
    <property type="match status" value="1"/>
</dbReference>
<dbReference type="GO" id="GO:0004438">
    <property type="term" value="F:phosphatidylinositol-3-phosphate phosphatase activity"/>
    <property type="evidence" value="ECO:0007669"/>
    <property type="project" value="TreeGrafter"/>
</dbReference>
<dbReference type="SUPFAM" id="SSF52799">
    <property type="entry name" value="(Phosphotyrosine protein) phosphatases II"/>
    <property type="match status" value="1"/>
</dbReference>
<dbReference type="EMBL" id="BDEQ01000001">
    <property type="protein sequence ID" value="GAT93609.1"/>
    <property type="molecule type" value="Genomic_DNA"/>
</dbReference>
<evidence type="ECO:0000256" key="1">
    <source>
        <dbReference type="PIRSR" id="PIRSR630564-1"/>
    </source>
</evidence>
<gene>
    <name evidence="4" type="ORF">CL6EHI_087780</name>
</gene>
<dbReference type="PROSITE" id="PS51339">
    <property type="entry name" value="PPASE_MYOTUBULARIN"/>
    <property type="match status" value="1"/>
</dbReference>
<dbReference type="GO" id="GO:0005737">
    <property type="term" value="C:cytoplasm"/>
    <property type="evidence" value="ECO:0007669"/>
    <property type="project" value="TreeGrafter"/>
</dbReference>
<dbReference type="VEuPathDB" id="AmoebaDB:EHI7A_125190"/>
<dbReference type="CDD" id="cd14507">
    <property type="entry name" value="PTP-MTM-like"/>
    <property type="match status" value="1"/>
</dbReference>
<protein>
    <submittedName>
        <fullName evidence="4">Myotubularin putative</fullName>
    </submittedName>
</protein>
<comment type="caution">
    <text evidence="4">The sequence shown here is derived from an EMBL/GenBank/DDBJ whole genome shotgun (WGS) entry which is preliminary data.</text>
</comment>
<dbReference type="InterPro" id="IPR030564">
    <property type="entry name" value="Myotubularin"/>
</dbReference>
<feature type="binding site" evidence="2">
    <location>
        <begin position="399"/>
        <end position="400"/>
    </location>
    <ligand>
        <name>substrate</name>
    </ligand>
</feature>
<dbReference type="PANTHER" id="PTHR10807:SF128">
    <property type="entry name" value="PHOSPHATIDYLINOSITOL-3,5-BISPHOSPHATE 3-PHOSPHATASE"/>
    <property type="match status" value="1"/>
</dbReference>
<dbReference type="InterPro" id="IPR010569">
    <property type="entry name" value="Myotubularin-like_Pase_dom"/>
</dbReference>
<reference evidence="4 5" key="1">
    <citation type="submission" date="2016-05" db="EMBL/GenBank/DDBJ databases">
        <title>First whole genome sequencing of Entamoeba histolytica HM1:IMSS-clone-6.</title>
        <authorList>
            <person name="Mukherjee Avik.K."/>
            <person name="Izumyama S."/>
            <person name="Nakada-Tsukui K."/>
            <person name="Nozaki T."/>
        </authorList>
    </citation>
    <scope>NUCLEOTIDE SEQUENCE [LARGE SCALE GENOMIC DNA]</scope>
    <source>
        <strain evidence="4 5">HM1:IMSS clone 6</strain>
    </source>
</reference>
<dbReference type="VEuPathDB" id="AmoebaDB:EHI_087780"/>